<dbReference type="InterPro" id="IPR001345">
    <property type="entry name" value="PG/BPGM_mutase_AS"/>
</dbReference>
<dbReference type="SUPFAM" id="SSF53254">
    <property type="entry name" value="Phosphoglycerate mutase-like"/>
    <property type="match status" value="1"/>
</dbReference>
<feature type="binding site" evidence="6">
    <location>
        <begin position="47"/>
        <end position="54"/>
    </location>
    <ligand>
        <name>substrate</name>
    </ligand>
</feature>
<dbReference type="Pfam" id="PF00300">
    <property type="entry name" value="His_Phos_1"/>
    <property type="match status" value="1"/>
</dbReference>
<feature type="binding site" evidence="6">
    <location>
        <position position="136"/>
    </location>
    <ligand>
        <name>substrate</name>
    </ligand>
</feature>
<evidence type="ECO:0000313" key="9">
    <source>
        <dbReference type="Proteomes" id="UP000034507"/>
    </source>
</evidence>
<evidence type="ECO:0000256" key="4">
    <source>
        <dbReference type="ARBA" id="ARBA00023235"/>
    </source>
</evidence>
<dbReference type="EC" id="5.4.2.11" evidence="2"/>
<evidence type="ECO:0000256" key="1">
    <source>
        <dbReference type="ARBA" id="ARBA00006717"/>
    </source>
</evidence>
<dbReference type="InterPro" id="IPR013078">
    <property type="entry name" value="His_Pase_superF_clade-1"/>
</dbReference>
<dbReference type="GO" id="GO:0004619">
    <property type="term" value="F:phosphoglycerate mutase activity"/>
    <property type="evidence" value="ECO:0007669"/>
    <property type="project" value="UniProtKB-EC"/>
</dbReference>
<name>A0A0G0X8S5_UNCKA</name>
<gene>
    <name evidence="8" type="ORF">UU77_C0004G0002</name>
</gene>
<feature type="binding site" evidence="6">
    <location>
        <begin position="151"/>
        <end position="152"/>
    </location>
    <ligand>
        <name>substrate</name>
    </ligand>
</feature>
<dbReference type="InterPro" id="IPR029033">
    <property type="entry name" value="His_PPase_superfam"/>
</dbReference>
<feature type="active site" description="Proton donor/acceptor" evidence="5">
    <location>
        <position position="125"/>
    </location>
</feature>
<dbReference type="Proteomes" id="UP000034507">
    <property type="component" value="Unassembled WGS sequence"/>
</dbReference>
<dbReference type="InterPro" id="IPR005952">
    <property type="entry name" value="Phosphogly_mut1"/>
</dbReference>
<feature type="binding site" evidence="6">
    <location>
        <position position="97"/>
    </location>
    <ligand>
        <name>substrate</name>
    </ligand>
</feature>
<sequence>MIHVDPEIYQKYPKDKIDEAVALLTYKKVDPLPKEELPGHPILYVFRHGQSEDNANFVFSGWRDSKLTIEGYKQAEVLAEKLRNKKLDMLISSPQIRALDTMKVAVSNNIAAKDLKIELDDRIKERNYGDLQGHSKLILQLQDPELLHEIRRSFQKTTTNGESLETVCKRVANFCNEIVPLMKQYKINVAVSCHGNSIRGFRMYFENLSPEVVQNIETPLGQDYAAYSIK</sequence>
<dbReference type="GO" id="GO:0006096">
    <property type="term" value="P:glycolytic process"/>
    <property type="evidence" value="ECO:0007669"/>
    <property type="project" value="UniProtKB-KW"/>
</dbReference>
<reference evidence="8 9" key="1">
    <citation type="journal article" date="2015" name="Nature">
        <title>rRNA introns, odd ribosomes, and small enigmatic genomes across a large radiation of phyla.</title>
        <authorList>
            <person name="Brown C.T."/>
            <person name="Hug L.A."/>
            <person name="Thomas B.C."/>
            <person name="Sharon I."/>
            <person name="Castelle C.J."/>
            <person name="Singh A."/>
            <person name="Wilkins M.J."/>
            <person name="Williams K.H."/>
            <person name="Banfield J.F."/>
        </authorList>
    </citation>
    <scope>NUCLEOTIDE SEQUENCE [LARGE SCALE GENOMIC DNA]</scope>
</reference>
<evidence type="ECO:0000256" key="7">
    <source>
        <dbReference type="PIRSR" id="PIRSR613078-3"/>
    </source>
</evidence>
<accession>A0A0G0X8S5</accession>
<proteinExistence type="inferred from homology"/>
<dbReference type="SMART" id="SM00855">
    <property type="entry name" value="PGAM"/>
    <property type="match status" value="1"/>
</dbReference>
<evidence type="ECO:0000256" key="6">
    <source>
        <dbReference type="PIRSR" id="PIRSR613078-2"/>
    </source>
</evidence>
<evidence type="ECO:0000313" key="8">
    <source>
        <dbReference type="EMBL" id="KKS21325.1"/>
    </source>
</evidence>
<evidence type="ECO:0000256" key="5">
    <source>
        <dbReference type="PIRSR" id="PIRSR613078-1"/>
    </source>
</evidence>
<protein>
    <recommendedName>
        <fullName evidence="2">phosphoglycerate mutase (2,3-diphosphoglycerate-dependent)</fullName>
        <ecNumber evidence="2">5.4.2.11</ecNumber>
    </recommendedName>
</protein>
<evidence type="ECO:0000256" key="2">
    <source>
        <dbReference type="ARBA" id="ARBA00012028"/>
    </source>
</evidence>
<organism evidence="8 9">
    <name type="scientific">candidate division WWE3 bacterium GW2011_GWC1_41_7</name>
    <dbReference type="NCBI Taxonomy" id="1619119"/>
    <lineage>
        <taxon>Bacteria</taxon>
        <taxon>Katanobacteria</taxon>
    </lineage>
</organism>
<feature type="active site" description="Tele-phosphohistidine intermediate" evidence="5">
    <location>
        <position position="48"/>
    </location>
</feature>
<dbReference type="CDD" id="cd07067">
    <property type="entry name" value="HP_PGM_like"/>
    <property type="match status" value="1"/>
</dbReference>
<feature type="site" description="Transition state stabilizer" evidence="7">
    <location>
        <position position="194"/>
    </location>
</feature>
<dbReference type="Gene3D" id="3.40.50.1240">
    <property type="entry name" value="Phosphoglycerate mutase-like"/>
    <property type="match status" value="1"/>
</dbReference>
<dbReference type="EMBL" id="LCBX01000004">
    <property type="protein sequence ID" value="KKS21325.1"/>
    <property type="molecule type" value="Genomic_DNA"/>
</dbReference>
<feature type="binding site" evidence="6">
    <location>
        <begin position="125"/>
        <end position="128"/>
    </location>
    <ligand>
        <name>substrate</name>
    </ligand>
</feature>
<dbReference type="PROSITE" id="PS00175">
    <property type="entry name" value="PG_MUTASE"/>
    <property type="match status" value="1"/>
</dbReference>
<comment type="similarity">
    <text evidence="1">Belongs to the phosphoglycerate mutase family. BPG-dependent PGAM subfamily.</text>
</comment>
<keyword evidence="3" id="KW-0324">Glycolysis</keyword>
<comment type="caution">
    <text evidence="8">The sequence shown here is derived from an EMBL/GenBank/DDBJ whole genome shotgun (WGS) entry which is preliminary data.</text>
</comment>
<evidence type="ECO:0000256" key="3">
    <source>
        <dbReference type="ARBA" id="ARBA00023152"/>
    </source>
</evidence>
<dbReference type="PANTHER" id="PTHR11931">
    <property type="entry name" value="PHOSPHOGLYCERATE MUTASE"/>
    <property type="match status" value="1"/>
</dbReference>
<feature type="binding site" evidence="6">
    <location>
        <begin position="195"/>
        <end position="196"/>
    </location>
    <ligand>
        <name>substrate</name>
    </ligand>
</feature>
<dbReference type="AlphaFoldDB" id="A0A0G0X8S5"/>
<keyword evidence="4" id="KW-0413">Isomerase</keyword>